<keyword evidence="2" id="KW-0456">Lyase</keyword>
<dbReference type="GO" id="GO:0008792">
    <property type="term" value="F:arginine decarboxylase activity"/>
    <property type="evidence" value="ECO:0007669"/>
    <property type="project" value="UniProtKB-EC"/>
</dbReference>
<dbReference type="InterPro" id="IPR009006">
    <property type="entry name" value="Ala_racemase/Decarboxylase_C"/>
</dbReference>
<organism evidence="2 3">
    <name type="scientific">Candidatus Pantoea carbekii</name>
    <dbReference type="NCBI Taxonomy" id="1235990"/>
    <lineage>
        <taxon>Bacteria</taxon>
        <taxon>Pseudomonadati</taxon>
        <taxon>Pseudomonadota</taxon>
        <taxon>Gammaproteobacteria</taxon>
        <taxon>Enterobacterales</taxon>
        <taxon>Erwiniaceae</taxon>
        <taxon>Pantoea</taxon>
    </lineage>
</organism>
<evidence type="ECO:0000256" key="1">
    <source>
        <dbReference type="ARBA" id="ARBA00001933"/>
    </source>
</evidence>
<accession>U3U980</accession>
<evidence type="ECO:0000313" key="2">
    <source>
        <dbReference type="EMBL" id="BAO00303.1"/>
    </source>
</evidence>
<sequence>MSDDIKHIKGSSVCEHSGLHSMQEVTKNNNKEASKTLRTYNIAWWGNGYYDVNELGHISVCSNPDRPEMRVDLVKLVKKREAEGQRLPALFFIKYYNIGYVQLMQHLNVHVNLMVIKEIIF</sequence>
<dbReference type="KEGG" id="hhs:HHS_03330"/>
<proteinExistence type="predicted"/>
<comment type="cofactor">
    <cofactor evidence="1">
        <name>pyridoxal 5'-phosphate</name>
        <dbReference type="ChEBI" id="CHEBI:597326"/>
    </cofactor>
</comment>
<evidence type="ECO:0000313" key="3">
    <source>
        <dbReference type="Proteomes" id="UP000016900"/>
    </source>
</evidence>
<protein>
    <submittedName>
        <fullName evidence="2">Biosynthetic arginine decarboxylase</fullName>
        <ecNumber evidence="2">4.1.1.19</ecNumber>
    </submittedName>
</protein>
<reference evidence="2 3" key="1">
    <citation type="submission" date="2012-10" db="EMBL/GenBank/DDBJ databases">
        <title>Genome sequence of the symbiont of the pentatomidae stink bug Halyomorpha halys.</title>
        <authorList>
            <person name="Kobayashi H."/>
            <person name="Fujii-Muramatsu R."/>
            <person name="Takeishi K."/>
            <person name="Noda H."/>
        </authorList>
    </citation>
    <scope>NUCLEOTIDE SEQUENCE [LARGE SCALE GENOMIC DNA]</scope>
</reference>
<dbReference type="PATRIC" id="fig|1235990.3.peg.329"/>
<dbReference type="Proteomes" id="UP000016900">
    <property type="component" value="Chromosome"/>
</dbReference>
<dbReference type="Gene3D" id="2.40.37.10">
    <property type="entry name" value="Lyase, Ornithine Decarboxylase, Chain A, domain 1"/>
    <property type="match status" value="1"/>
</dbReference>
<keyword evidence="3" id="KW-1185">Reference proteome</keyword>
<gene>
    <name evidence="2" type="primary">speA</name>
    <name evidence="2" type="ORF">HHS_03330</name>
</gene>
<dbReference type="eggNOG" id="COG1166">
    <property type="taxonomic scope" value="Bacteria"/>
</dbReference>
<dbReference type="EMBL" id="AP012554">
    <property type="protein sequence ID" value="BAO00303.1"/>
    <property type="molecule type" value="Genomic_DNA"/>
</dbReference>
<dbReference type="AlphaFoldDB" id="U3U980"/>
<name>U3U980_9GAMM</name>
<dbReference type="EC" id="4.1.1.19" evidence="2"/>